<dbReference type="AlphaFoldDB" id="E1NRV0"/>
<comment type="caution">
    <text evidence="1">The sequence shown here is derived from an EMBL/GenBank/DDBJ whole genome shotgun (WGS) entry which is preliminary data.</text>
</comment>
<reference evidence="1 2" key="1">
    <citation type="submission" date="2010-09" db="EMBL/GenBank/DDBJ databases">
        <authorList>
            <person name="Durkin A.S."/>
            <person name="Madupu R."/>
            <person name="Torralba M."/>
            <person name="Gillis M."/>
            <person name="Methe B."/>
            <person name="Sutton G."/>
            <person name="Nelson K.E."/>
        </authorList>
    </citation>
    <scope>NUCLEOTIDE SEQUENCE [LARGE SCALE GENOMIC DNA]</scope>
    <source>
        <strain evidence="1 2">LactinV 01V1-a</strain>
    </source>
</reference>
<name>E1NRV0_9LACO</name>
<sequence length="104" mass="12417">MTTTYVHPKYTANVVKFLKPNTKYKIYGISQNQKWLLTTSGWVPAKEILYYGIFPNTAEFNYYRKLPHNYQQINLALVPDVAFNRQYVVNFWKQCKILNNIKDF</sequence>
<evidence type="ECO:0000313" key="2">
    <source>
        <dbReference type="Proteomes" id="UP000003648"/>
    </source>
</evidence>
<accession>E1NRV0</accession>
<dbReference type="EMBL" id="AEHQ01000027">
    <property type="protein sequence ID" value="EFO71183.1"/>
    <property type="molecule type" value="Genomic_DNA"/>
</dbReference>
<evidence type="ECO:0008006" key="3">
    <source>
        <dbReference type="Google" id="ProtNLM"/>
    </source>
</evidence>
<evidence type="ECO:0000313" key="1">
    <source>
        <dbReference type="EMBL" id="EFO71183.1"/>
    </source>
</evidence>
<protein>
    <recommendedName>
        <fullName evidence="3">SH3b domain-containing protein</fullName>
    </recommendedName>
</protein>
<dbReference type="Proteomes" id="UP000003648">
    <property type="component" value="Unassembled WGS sequence"/>
</dbReference>
<organism evidence="1 2">
    <name type="scientific">Lactobacillus iners LactinV 01V1-a</name>
    <dbReference type="NCBI Taxonomy" id="879297"/>
    <lineage>
        <taxon>Bacteria</taxon>
        <taxon>Bacillati</taxon>
        <taxon>Bacillota</taxon>
        <taxon>Bacilli</taxon>
        <taxon>Lactobacillales</taxon>
        <taxon>Lactobacillaceae</taxon>
        <taxon>Lactobacillus</taxon>
    </lineage>
</organism>
<gene>
    <name evidence="1" type="ORF">HMPREF9211_1593</name>
</gene>
<proteinExistence type="predicted"/>